<proteinExistence type="predicted"/>
<dbReference type="CDD" id="cd00067">
    <property type="entry name" value="GAL4"/>
    <property type="match status" value="1"/>
</dbReference>
<evidence type="ECO:0000256" key="3">
    <source>
        <dbReference type="SAM" id="Phobius"/>
    </source>
</evidence>
<dbReference type="InterPro" id="IPR007219">
    <property type="entry name" value="XnlR_reg_dom"/>
</dbReference>
<dbReference type="Proteomes" id="UP000785200">
    <property type="component" value="Unassembled WGS sequence"/>
</dbReference>
<dbReference type="GO" id="GO:0003677">
    <property type="term" value="F:DNA binding"/>
    <property type="evidence" value="ECO:0007669"/>
    <property type="project" value="InterPro"/>
</dbReference>
<dbReference type="InterPro" id="IPR001138">
    <property type="entry name" value="Zn2Cys6_DnaBD"/>
</dbReference>
<dbReference type="Pfam" id="PF04082">
    <property type="entry name" value="Fungal_trans"/>
    <property type="match status" value="1"/>
</dbReference>
<evidence type="ECO:0000256" key="1">
    <source>
        <dbReference type="ARBA" id="ARBA00022723"/>
    </source>
</evidence>
<dbReference type="SUPFAM" id="SSF57701">
    <property type="entry name" value="Zn2/Cys6 DNA-binding domain"/>
    <property type="match status" value="1"/>
</dbReference>
<dbReference type="EMBL" id="VNKQ01000019">
    <property type="protein sequence ID" value="KAG0645311.1"/>
    <property type="molecule type" value="Genomic_DNA"/>
</dbReference>
<dbReference type="GO" id="GO:0006351">
    <property type="term" value="P:DNA-templated transcription"/>
    <property type="evidence" value="ECO:0007669"/>
    <property type="project" value="InterPro"/>
</dbReference>
<dbReference type="PROSITE" id="PS50048">
    <property type="entry name" value="ZN2_CY6_FUNGAL_2"/>
    <property type="match status" value="1"/>
</dbReference>
<reference evidence="5" key="1">
    <citation type="submission" date="2019-07" db="EMBL/GenBank/DDBJ databases">
        <title>Hyphodiscus hymeniophilus genome sequencing and assembly.</title>
        <authorList>
            <person name="Kramer G."/>
            <person name="Nodwell J."/>
        </authorList>
    </citation>
    <scope>NUCLEOTIDE SEQUENCE</scope>
    <source>
        <strain evidence="5">ATCC 34498</strain>
    </source>
</reference>
<keyword evidence="2" id="KW-0539">Nucleus</keyword>
<dbReference type="GO" id="GO:0000981">
    <property type="term" value="F:DNA-binding transcription factor activity, RNA polymerase II-specific"/>
    <property type="evidence" value="ECO:0007669"/>
    <property type="project" value="InterPro"/>
</dbReference>
<keyword evidence="3" id="KW-0472">Membrane</keyword>
<feature type="transmembrane region" description="Helical" evidence="3">
    <location>
        <begin position="183"/>
        <end position="211"/>
    </location>
</feature>
<keyword evidence="3" id="KW-0812">Transmembrane</keyword>
<dbReference type="GO" id="GO:0008270">
    <property type="term" value="F:zinc ion binding"/>
    <property type="evidence" value="ECO:0007669"/>
    <property type="project" value="InterPro"/>
</dbReference>
<dbReference type="OrthoDB" id="4685598at2759"/>
<comment type="caution">
    <text evidence="5">The sequence shown here is derived from an EMBL/GenBank/DDBJ whole genome shotgun (WGS) entry which is preliminary data.</text>
</comment>
<dbReference type="InterPro" id="IPR053181">
    <property type="entry name" value="EcdB-like_regulator"/>
</dbReference>
<keyword evidence="3" id="KW-1133">Transmembrane helix</keyword>
<dbReference type="PANTHER" id="PTHR47785:SF3">
    <property type="entry name" value="ZN(2)-C6 FUNGAL-TYPE DOMAIN-CONTAINING PROTEIN"/>
    <property type="match status" value="1"/>
</dbReference>
<gene>
    <name evidence="5" type="ORF">D0Z07_9055</name>
</gene>
<evidence type="ECO:0000313" key="5">
    <source>
        <dbReference type="EMBL" id="KAG0645311.1"/>
    </source>
</evidence>
<feature type="transmembrane region" description="Helical" evidence="3">
    <location>
        <begin position="231"/>
        <end position="250"/>
    </location>
</feature>
<keyword evidence="6" id="KW-1185">Reference proteome</keyword>
<dbReference type="Gene3D" id="4.10.240.10">
    <property type="entry name" value="Zn(2)-C6 fungal-type DNA-binding domain"/>
    <property type="match status" value="1"/>
</dbReference>
<evidence type="ECO:0000256" key="2">
    <source>
        <dbReference type="ARBA" id="ARBA00023242"/>
    </source>
</evidence>
<dbReference type="CDD" id="cd12148">
    <property type="entry name" value="fungal_TF_MHR"/>
    <property type="match status" value="1"/>
</dbReference>
<keyword evidence="1" id="KW-0479">Metal-binding</keyword>
<evidence type="ECO:0000259" key="4">
    <source>
        <dbReference type="PROSITE" id="PS50048"/>
    </source>
</evidence>
<evidence type="ECO:0000313" key="6">
    <source>
        <dbReference type="Proteomes" id="UP000785200"/>
    </source>
</evidence>
<organism evidence="5 6">
    <name type="scientific">Hyphodiscus hymeniophilus</name>
    <dbReference type="NCBI Taxonomy" id="353542"/>
    <lineage>
        <taxon>Eukaryota</taxon>
        <taxon>Fungi</taxon>
        <taxon>Dikarya</taxon>
        <taxon>Ascomycota</taxon>
        <taxon>Pezizomycotina</taxon>
        <taxon>Leotiomycetes</taxon>
        <taxon>Helotiales</taxon>
        <taxon>Hyphodiscaceae</taxon>
        <taxon>Hyphodiscus</taxon>
    </lineage>
</organism>
<accession>A0A9P6SKE4</accession>
<sequence length="320" mass="36234">MCRSRRTKCDGRKPACAFCESHDIQCTYISTGPPVSRHDAEISAIKEDLDRLCGLLSIGLVGQEARIFEQPPGYLPELPPLREYPLDESIISRHWRREFPFMTIQTPSMLCLLELNPKLASQLVARERTDVSTLALPSEVFGFGFQYEHAILAFGAFYDRIHHWYPILPSDTFDYYRETIAGLLVPSAGSCLVLLVAAIGSITACPSLTAAYELRPDSQYISKALGMLPNVLSEFTLTSVQCLVLLSIYYCSMAKPCQAHDYILIASSRAQAMFKWIALMFATTSRLLDDDENKIDLLRRSFWSILLIETFVVLIFRYIY</sequence>
<feature type="domain" description="Zn(2)-C6 fungal-type" evidence="4">
    <location>
        <begin position="1"/>
        <end position="28"/>
    </location>
</feature>
<dbReference type="PANTHER" id="PTHR47785">
    <property type="entry name" value="ZN(II)2CYS6 TRANSCRIPTION FACTOR (EUROFUNG)-RELATED-RELATED"/>
    <property type="match status" value="1"/>
</dbReference>
<dbReference type="Pfam" id="PF00172">
    <property type="entry name" value="Zn_clus"/>
    <property type="match status" value="1"/>
</dbReference>
<dbReference type="InterPro" id="IPR036864">
    <property type="entry name" value="Zn2-C6_fun-type_DNA-bd_sf"/>
</dbReference>
<feature type="transmembrane region" description="Helical" evidence="3">
    <location>
        <begin position="302"/>
        <end position="319"/>
    </location>
</feature>
<dbReference type="AlphaFoldDB" id="A0A9P6SKE4"/>
<name>A0A9P6SKE4_9HELO</name>
<protein>
    <submittedName>
        <fullName evidence="5">Echinocandin B biosynthetic cluster transcription factor</fullName>
    </submittedName>
</protein>